<dbReference type="EMBL" id="PFAR01000033">
    <property type="protein sequence ID" value="PIR93074.1"/>
    <property type="molecule type" value="Genomic_DNA"/>
</dbReference>
<dbReference type="InterPro" id="IPR010791">
    <property type="entry name" value="AttH_dom"/>
</dbReference>
<gene>
    <name evidence="3" type="ORF">COT99_02710</name>
</gene>
<dbReference type="AlphaFoldDB" id="A0A2H0V1W6"/>
<dbReference type="PANTHER" id="PTHR38591">
    <property type="entry name" value="HYDROLASE"/>
    <property type="match status" value="1"/>
</dbReference>
<dbReference type="Pfam" id="PF07143">
    <property type="entry name" value="CrtC"/>
    <property type="match status" value="1"/>
</dbReference>
<reference evidence="4" key="1">
    <citation type="submission" date="2017-09" db="EMBL/GenBank/DDBJ databases">
        <title>Depth-based differentiation of microbial function through sediment-hosted aquifers and enrichment of novel symbionts in the deep terrestrial subsurface.</title>
        <authorList>
            <person name="Probst A.J."/>
            <person name="Ladd B."/>
            <person name="Jarett J.K."/>
            <person name="Geller-Mcgrath D.E."/>
            <person name="Sieber C.M.K."/>
            <person name="Emerson J.B."/>
            <person name="Anantharaman K."/>
            <person name="Thomas B.C."/>
            <person name="Malmstrom R."/>
            <person name="Stieglmeier M."/>
            <person name="Klingl A."/>
            <person name="Woyke T."/>
            <person name="Ryan C.M."/>
            <person name="Banfield J.F."/>
        </authorList>
    </citation>
    <scope>NUCLEOTIDE SEQUENCE [LARGE SCALE GENOMIC DNA]</scope>
</reference>
<keyword evidence="1" id="KW-0812">Transmembrane</keyword>
<protein>
    <submittedName>
        <fullName evidence="3">Carotenoid 1,2-hydratase</fullName>
    </submittedName>
</protein>
<accession>A0A2H0V1W6</accession>
<feature type="domain" description="AttH" evidence="2">
    <location>
        <begin position="56"/>
        <end position="215"/>
    </location>
</feature>
<feature type="transmembrane region" description="Helical" evidence="1">
    <location>
        <begin position="7"/>
        <end position="31"/>
    </location>
</feature>
<evidence type="ECO:0000313" key="3">
    <source>
        <dbReference type="EMBL" id="PIR93074.1"/>
    </source>
</evidence>
<organism evidence="3 4">
    <name type="scientific">Candidatus Falkowbacteria bacterium CG10_big_fil_rev_8_21_14_0_10_43_10</name>
    <dbReference type="NCBI Taxonomy" id="1974567"/>
    <lineage>
        <taxon>Bacteria</taxon>
        <taxon>Candidatus Falkowiibacteriota</taxon>
    </lineage>
</organism>
<evidence type="ECO:0000259" key="2">
    <source>
        <dbReference type="Pfam" id="PF07143"/>
    </source>
</evidence>
<comment type="caution">
    <text evidence="3">The sequence shown here is derived from an EMBL/GenBank/DDBJ whole genome shotgun (WGS) entry which is preliminary data.</text>
</comment>
<dbReference type="Pfam" id="PF17186">
    <property type="entry name" value="Lipocalin_9"/>
    <property type="match status" value="1"/>
</dbReference>
<dbReference type="Gene3D" id="2.40.370.10">
    <property type="entry name" value="AttH-like domain"/>
    <property type="match status" value="2"/>
</dbReference>
<keyword evidence="1" id="KW-1133">Transmembrane helix</keyword>
<sequence length="351" mass="40635">MLKLKRILKAVFLGSWLPWLLLITFTAYILFAPVRGIIDPVKVPQDDAFLPEEDVQWWYWTGHLESKEGKKFGFEICFFTFDSFFFFKDQLIQAAITDVDDNSFHFKEYVRTFSLPDEMPNSFSLSSDKHNKITAVGSGGYDTLHSEVDNYILDLKLEPVKDDIIHYEGGPHIYRMGGFTYYYSRVGMKTEGTIKVGDTAYDVSGITWFDRQYGELYKAINTGWQWFAIQLDDNRQIMLYDINGAEDRMESYVAITDAKGETRDYGPEDFTVEILDHWTSPDTGIVYPNGWKLNVKGEEWIVEPMVKDQELQGQHHFWVGPEYWEGASLVKKPNGKVIGKAYVELNGFKKE</sequence>
<dbReference type="Proteomes" id="UP000228626">
    <property type="component" value="Unassembled WGS sequence"/>
</dbReference>
<evidence type="ECO:0000256" key="1">
    <source>
        <dbReference type="SAM" id="Phobius"/>
    </source>
</evidence>
<dbReference type="SUPFAM" id="SSF159245">
    <property type="entry name" value="AttH-like"/>
    <property type="match status" value="1"/>
</dbReference>
<proteinExistence type="predicted"/>
<dbReference type="InterPro" id="IPR023374">
    <property type="entry name" value="AttH-like_dom_sf"/>
</dbReference>
<evidence type="ECO:0000313" key="4">
    <source>
        <dbReference type="Proteomes" id="UP000228626"/>
    </source>
</evidence>
<dbReference type="PANTHER" id="PTHR38591:SF1">
    <property type="entry name" value="BLL1000 PROTEIN"/>
    <property type="match status" value="1"/>
</dbReference>
<name>A0A2H0V1W6_9BACT</name>
<keyword evidence="1" id="KW-0472">Membrane</keyword>